<proteinExistence type="inferred from homology"/>
<evidence type="ECO:0000313" key="4">
    <source>
        <dbReference type="EMBL" id="KWV55236.1"/>
    </source>
</evidence>
<dbReference type="PANTHER" id="PTHR30024:SF47">
    <property type="entry name" value="TAURINE-BINDING PERIPLASMIC PROTEIN"/>
    <property type="match status" value="1"/>
</dbReference>
<dbReference type="EMBL" id="LNCU01000064">
    <property type="protein sequence ID" value="KWV55236.1"/>
    <property type="molecule type" value="Genomic_DNA"/>
</dbReference>
<comment type="subcellular location">
    <subcellularLocation>
        <location evidence="1">Periplasm</location>
    </subcellularLocation>
</comment>
<comment type="similarity">
    <text evidence="2">Belongs to the bacterial solute-binding protein SsuA/TauA family.</text>
</comment>
<keyword evidence="5" id="KW-1185">Reference proteome</keyword>
<accession>A0A120FNE3</accession>
<name>A0A120FNE3_9BRAD</name>
<dbReference type="PANTHER" id="PTHR30024">
    <property type="entry name" value="ALIPHATIC SULFONATES-BINDING PROTEIN-RELATED"/>
    <property type="match status" value="1"/>
</dbReference>
<dbReference type="OrthoDB" id="9815602at2"/>
<comment type="caution">
    <text evidence="4">The sequence shown here is derived from an EMBL/GenBank/DDBJ whole genome shotgun (WGS) entry which is preliminary data.</text>
</comment>
<dbReference type="SUPFAM" id="SSF53850">
    <property type="entry name" value="Periplasmic binding protein-like II"/>
    <property type="match status" value="1"/>
</dbReference>
<protein>
    <submittedName>
        <fullName evidence="4">Uncharacterized protein</fullName>
    </submittedName>
</protein>
<gene>
    <name evidence="4" type="ORF">AS156_06100</name>
</gene>
<dbReference type="RefSeq" id="WP_066507510.1">
    <property type="nucleotide sequence ID" value="NZ_LNCU01000064.1"/>
</dbReference>
<dbReference type="GO" id="GO:0042918">
    <property type="term" value="P:alkanesulfonate transmembrane transport"/>
    <property type="evidence" value="ECO:0007669"/>
    <property type="project" value="TreeGrafter"/>
</dbReference>
<keyword evidence="3" id="KW-0732">Signal</keyword>
<evidence type="ECO:0000256" key="3">
    <source>
        <dbReference type="ARBA" id="ARBA00022729"/>
    </source>
</evidence>
<evidence type="ECO:0000313" key="5">
    <source>
        <dbReference type="Proteomes" id="UP000057737"/>
    </source>
</evidence>
<dbReference type="GO" id="GO:0042597">
    <property type="term" value="C:periplasmic space"/>
    <property type="evidence" value="ECO:0007669"/>
    <property type="project" value="UniProtKB-SubCell"/>
</dbReference>
<sequence length="353" mass="38500">MKRRTFLIGAGTALGGLAAGFPRLPIIKVQAKPLSKITLGYQSLWAGGGEIFETLRHTNILELNGIEAEFKTFTFGGPLGEAAVAGSIDNIYAADAPTLRAISRIPGSKVLHRTHDQRFGIVVRNDFKGTTLADLKGAKLSGPFGTTVFPRSVQAVVAAGIKEPFRDLTIINQDIAEQAESLRGGLVDAVATWDPTYERLLQQKIGKELWRDPKGASGIQGLGGPWLARNGEEAAIRFLKAWIVATWWTSNNLAQADQWFAQTSRLDASLLRVATDADRYLRAPVKDVKALDFTITANEILESQKVLDFLHEQKLLTARIEAAPYYDRGPLTIAQTQIAAGDFPDPAKIRIVD</sequence>
<reference evidence="4 5" key="1">
    <citation type="submission" date="2015-11" db="EMBL/GenBank/DDBJ databases">
        <title>Draft Genome Sequence of the Strain BR 10303 (Bradyrhizobium sp.) isolated from nodules of Centrolobium paraense.</title>
        <authorList>
            <person name="Zelli J.E."/>
            <person name="Simoes-Araujo J.L."/>
            <person name="Barauna A.C."/>
            <person name="Silva K."/>
        </authorList>
    </citation>
    <scope>NUCLEOTIDE SEQUENCE [LARGE SCALE GENOMIC DNA]</scope>
    <source>
        <strain evidence="4 5">BR 10303</strain>
    </source>
</reference>
<dbReference type="AlphaFoldDB" id="A0A120FNE3"/>
<organism evidence="4 5">
    <name type="scientific">Bradyrhizobium macuxiense</name>
    <dbReference type="NCBI Taxonomy" id="1755647"/>
    <lineage>
        <taxon>Bacteria</taxon>
        <taxon>Pseudomonadati</taxon>
        <taxon>Pseudomonadota</taxon>
        <taxon>Alphaproteobacteria</taxon>
        <taxon>Hyphomicrobiales</taxon>
        <taxon>Nitrobacteraceae</taxon>
        <taxon>Bradyrhizobium</taxon>
    </lineage>
</organism>
<evidence type="ECO:0000256" key="2">
    <source>
        <dbReference type="ARBA" id="ARBA00010742"/>
    </source>
</evidence>
<dbReference type="Gene3D" id="3.40.190.10">
    <property type="entry name" value="Periplasmic binding protein-like II"/>
    <property type="match status" value="2"/>
</dbReference>
<evidence type="ECO:0000256" key="1">
    <source>
        <dbReference type="ARBA" id="ARBA00004418"/>
    </source>
</evidence>
<dbReference type="Proteomes" id="UP000057737">
    <property type="component" value="Unassembled WGS sequence"/>
</dbReference>